<evidence type="ECO:0000313" key="2">
    <source>
        <dbReference type="EMBL" id="CRH00886.1"/>
    </source>
</evidence>
<dbReference type="EMBL" id="LN835306">
    <property type="protein sequence ID" value="CRH00886.1"/>
    <property type="molecule type" value="Genomic_DNA"/>
</dbReference>
<dbReference type="AlphaFoldDB" id="A0A1J1H8L0"/>
<proteinExistence type="predicted"/>
<name>A0A1J1H8L0_PLARL</name>
<evidence type="ECO:0000256" key="1">
    <source>
        <dbReference type="SAM" id="Coils"/>
    </source>
</evidence>
<organism evidence="2 3">
    <name type="scientific">Plasmodium relictum</name>
    <dbReference type="NCBI Taxonomy" id="85471"/>
    <lineage>
        <taxon>Eukaryota</taxon>
        <taxon>Sar</taxon>
        <taxon>Alveolata</taxon>
        <taxon>Apicomplexa</taxon>
        <taxon>Aconoidasida</taxon>
        <taxon>Haemosporida</taxon>
        <taxon>Plasmodiidae</taxon>
        <taxon>Plasmodium</taxon>
        <taxon>Plasmodium (Haemamoeba)</taxon>
    </lineage>
</organism>
<gene>
    <name evidence="2" type="ORF">PRELSG_1123100</name>
</gene>
<evidence type="ECO:0000313" key="3">
    <source>
        <dbReference type="Proteomes" id="UP000220158"/>
    </source>
</evidence>
<keyword evidence="3" id="KW-1185">Reference proteome</keyword>
<reference evidence="2 3" key="1">
    <citation type="submission" date="2015-04" db="EMBL/GenBank/DDBJ databases">
        <authorList>
            <consortium name="Pathogen Informatics"/>
        </authorList>
    </citation>
    <scope>NUCLEOTIDE SEQUENCE [LARGE SCALE GENOMIC DNA]</scope>
    <source>
        <strain evidence="2 3">SGS1</strain>
    </source>
</reference>
<dbReference type="VEuPathDB" id="PlasmoDB:PRELSG_1123100"/>
<dbReference type="Proteomes" id="UP000220158">
    <property type="component" value="Chromosome 11"/>
</dbReference>
<dbReference type="RefSeq" id="XP_028533888.1">
    <property type="nucleotide sequence ID" value="XM_028677506.1"/>
</dbReference>
<accession>A0A1J1H8L0</accession>
<keyword evidence="1" id="KW-0175">Coiled coil</keyword>
<sequence>MEDTNTNFFFDMLDMIDSYDNAKLKDELKGKNNTNEKVTETNISKNKTEVLNNNVCISGDIKKSRKQNEIKSFPEVNETKHEVIYESKKNNNNFLRKTKFNDNENKLKKRGKIKKRVEKVLNRKISKNCNLNVLSNEESLNNETLNQKAPNENISDIFLYDNKISNEEMLNNKNDLDTKCNFENCRDYNNNNNASLNEIYKVDKDIFSNSLECKSCKNYLKELTSKNYMSFSIYGEYINDGENNLLLLKNKKIEELENKNKLILHKMEILRRKNSFLNDKIKNFSTSLNDLNLNFKKLVKENNVLKEINKNLSEELEKEKSSNLKKKKNINKESPYCKKSLEREFEDSIDKEIFNEYY</sequence>
<feature type="coiled-coil region" evidence="1">
    <location>
        <begin position="239"/>
        <end position="333"/>
    </location>
</feature>
<dbReference type="KEGG" id="prel:PRELSG_1123100"/>
<protein>
    <submittedName>
        <fullName evidence="2">Uncharacterized protein</fullName>
    </submittedName>
</protein>
<dbReference type="GeneID" id="39737010"/>
<dbReference type="OrthoDB" id="387008at2759"/>